<keyword evidence="5" id="KW-0574">Periplasm</keyword>
<feature type="binding site" description="covalent" evidence="8">
    <location>
        <position position="64"/>
    </location>
    <ligand>
        <name>heme c</name>
        <dbReference type="ChEBI" id="CHEBI:61717"/>
        <label>1</label>
    </ligand>
</feature>
<dbReference type="InterPro" id="IPR026259">
    <property type="entry name" value="MauG/Cytc_peroxidase"/>
</dbReference>
<evidence type="ECO:0000256" key="4">
    <source>
        <dbReference type="ARBA" id="ARBA00022729"/>
    </source>
</evidence>
<keyword evidence="6" id="KW-0560">Oxidoreductase</keyword>
<dbReference type="GO" id="GO:0042597">
    <property type="term" value="C:periplasmic space"/>
    <property type="evidence" value="ECO:0007669"/>
    <property type="project" value="UniProtKB-SubCell"/>
</dbReference>
<dbReference type="EMBL" id="AXUP01000037">
    <property type="protein sequence ID" value="ESW40712.1"/>
    <property type="molecule type" value="Genomic_DNA"/>
</dbReference>
<keyword evidence="2 8" id="KW-0349">Heme</keyword>
<evidence type="ECO:0000256" key="6">
    <source>
        <dbReference type="ARBA" id="ARBA00023002"/>
    </source>
</evidence>
<accession>V7DEH7</accession>
<dbReference type="SUPFAM" id="SSF46626">
    <property type="entry name" value="Cytochrome c"/>
    <property type="match status" value="2"/>
</dbReference>
<comment type="subcellular location">
    <subcellularLocation>
        <location evidence="1">Periplasm</location>
    </subcellularLocation>
</comment>
<evidence type="ECO:0000256" key="3">
    <source>
        <dbReference type="ARBA" id="ARBA00022723"/>
    </source>
</evidence>
<proteinExistence type="predicted"/>
<dbReference type="GO" id="GO:0046872">
    <property type="term" value="F:metal ion binding"/>
    <property type="evidence" value="ECO:0007669"/>
    <property type="project" value="UniProtKB-KW"/>
</dbReference>
<feature type="domain" description="Cytochrome c" evidence="10">
    <location>
        <begin position="193"/>
        <end position="312"/>
    </location>
</feature>
<dbReference type="Proteomes" id="UP000018511">
    <property type="component" value="Unassembled WGS sequence"/>
</dbReference>
<dbReference type="Pfam" id="PF03150">
    <property type="entry name" value="CCP_MauG"/>
    <property type="match status" value="1"/>
</dbReference>
<name>V7DEH7_9PSED</name>
<dbReference type="Gene3D" id="1.10.760.10">
    <property type="entry name" value="Cytochrome c-like domain"/>
    <property type="match status" value="2"/>
</dbReference>
<organism evidence="11 12">
    <name type="scientific">Pseudomonas taiwanensis SJ9</name>
    <dbReference type="NCBI Taxonomy" id="1388762"/>
    <lineage>
        <taxon>Bacteria</taxon>
        <taxon>Pseudomonadati</taxon>
        <taxon>Pseudomonadota</taxon>
        <taxon>Gammaproteobacteria</taxon>
        <taxon>Pseudomonadales</taxon>
        <taxon>Pseudomonadaceae</taxon>
        <taxon>Pseudomonas</taxon>
    </lineage>
</organism>
<keyword evidence="3 9" id="KW-0479">Metal-binding</keyword>
<evidence type="ECO:0000256" key="1">
    <source>
        <dbReference type="ARBA" id="ARBA00004418"/>
    </source>
</evidence>
<evidence type="ECO:0000313" key="11">
    <source>
        <dbReference type="EMBL" id="ESW40712.1"/>
    </source>
</evidence>
<dbReference type="GO" id="GO:0020037">
    <property type="term" value="F:heme binding"/>
    <property type="evidence" value="ECO:0007669"/>
    <property type="project" value="InterPro"/>
</dbReference>
<feature type="binding site" description="covalent" evidence="8">
    <location>
        <position position="210"/>
    </location>
    <ligand>
        <name>heme c</name>
        <dbReference type="ChEBI" id="CHEBI:61717"/>
        <label>2</label>
    </ligand>
</feature>
<dbReference type="GO" id="GO:0004130">
    <property type="term" value="F:cytochrome-c peroxidase activity"/>
    <property type="evidence" value="ECO:0007669"/>
    <property type="project" value="TreeGrafter"/>
</dbReference>
<comment type="cofactor">
    <cofactor evidence="8">
        <name>heme</name>
        <dbReference type="ChEBI" id="CHEBI:30413"/>
    </cofactor>
    <text evidence="8">Binds 2 heme groups.</text>
</comment>
<protein>
    <submittedName>
        <fullName evidence="11">Cytochrome B6</fullName>
    </submittedName>
</protein>
<feature type="binding site" description="axial binding residue" evidence="9">
    <location>
        <position position="287"/>
    </location>
    <ligand>
        <name>heme c</name>
        <dbReference type="ChEBI" id="CHEBI:61717"/>
        <label>2</label>
    </ligand>
    <ligandPart>
        <name>Fe</name>
        <dbReference type="ChEBI" id="CHEBI:18248"/>
    </ligandPart>
</feature>
<feature type="binding site" description="covalent" evidence="8">
    <location>
        <position position="67"/>
    </location>
    <ligand>
        <name>heme c</name>
        <dbReference type="ChEBI" id="CHEBI:61717"/>
        <label>1</label>
    </ligand>
</feature>
<dbReference type="InterPro" id="IPR036909">
    <property type="entry name" value="Cyt_c-like_dom_sf"/>
</dbReference>
<evidence type="ECO:0000256" key="2">
    <source>
        <dbReference type="ARBA" id="ARBA00022617"/>
    </source>
</evidence>
<evidence type="ECO:0000256" key="9">
    <source>
        <dbReference type="PIRSR" id="PIRSR000294-2"/>
    </source>
</evidence>
<feature type="binding site" description="covalent" evidence="8">
    <location>
        <position position="207"/>
    </location>
    <ligand>
        <name>heme c</name>
        <dbReference type="ChEBI" id="CHEBI:61717"/>
        <label>2</label>
    </ligand>
</feature>
<feature type="binding site" description="axial binding residue" evidence="9">
    <location>
        <position position="68"/>
    </location>
    <ligand>
        <name>heme c</name>
        <dbReference type="ChEBI" id="CHEBI:61717"/>
        <label>1</label>
    </ligand>
    <ligandPart>
        <name>Fe</name>
        <dbReference type="ChEBI" id="CHEBI:18248"/>
    </ligandPart>
</feature>
<dbReference type="InterPro" id="IPR051395">
    <property type="entry name" value="Cytochrome_c_Peroxidase/MauG"/>
</dbReference>
<gene>
    <name evidence="11" type="ORF">O164_04520</name>
</gene>
<evidence type="ECO:0000256" key="8">
    <source>
        <dbReference type="PIRSR" id="PIRSR000294-1"/>
    </source>
</evidence>
<dbReference type="PROSITE" id="PS51007">
    <property type="entry name" value="CYTC"/>
    <property type="match status" value="2"/>
</dbReference>
<dbReference type="PANTHER" id="PTHR30600:SF7">
    <property type="entry name" value="CYTOCHROME C PEROXIDASE-RELATED"/>
    <property type="match status" value="1"/>
</dbReference>
<evidence type="ECO:0000256" key="5">
    <source>
        <dbReference type="ARBA" id="ARBA00022764"/>
    </source>
</evidence>
<dbReference type="AlphaFoldDB" id="V7DEH7"/>
<evidence type="ECO:0000313" key="12">
    <source>
        <dbReference type="Proteomes" id="UP000018511"/>
    </source>
</evidence>
<keyword evidence="7 9" id="KW-0408">Iron</keyword>
<keyword evidence="4" id="KW-0732">Signal</keyword>
<dbReference type="PANTHER" id="PTHR30600">
    <property type="entry name" value="CYTOCHROME C PEROXIDASE-RELATED"/>
    <property type="match status" value="1"/>
</dbReference>
<dbReference type="PIRSF" id="PIRSF000294">
    <property type="entry name" value="Cytochrome-c_peroxidase"/>
    <property type="match status" value="1"/>
</dbReference>
<dbReference type="PATRIC" id="fig|1388762.3.peg.904"/>
<comment type="PTM">
    <text evidence="8">Binds 2 heme groups per subunit.</text>
</comment>
<evidence type="ECO:0000259" key="10">
    <source>
        <dbReference type="PROSITE" id="PS51007"/>
    </source>
</evidence>
<comment type="caution">
    <text evidence="11">The sequence shown here is derived from an EMBL/GenBank/DDBJ whole genome shotgun (WGS) entry which is preliminary data.</text>
</comment>
<sequence>MPICLQVRIVASMLVVLPAWVLAQSIGGPLTPLPAVPELDPARVELGRKLFNDSRLSLDNSQSCADCHRLDRGGVDGQARSLGADGKPLPVHTPSVFNASLNFLQFWDGRAQSFDGLVHLATGNTDEKEDGWAAVVQRIADDPAYQTRFAEAYGKPVTAIDVKDALVTYQRTLLTPDSRFDRYLKGDTSSLSLEEKHGYQRFQEYGCIACHQGVNIGGNMLQKFGVFDDYFANRGNVTGADRGRYNVTGDPDDLHLFKVPSLRNVEVTAPYFHDGSAPTLEAAVDAMFHYQLGRAPSDDDKALIIKFLQTLTGQWEGKPL</sequence>
<dbReference type="InterPro" id="IPR009056">
    <property type="entry name" value="Cyt_c-like_dom"/>
</dbReference>
<dbReference type="InterPro" id="IPR004852">
    <property type="entry name" value="Di-haem_cyt_c_peroxidsae"/>
</dbReference>
<feature type="domain" description="Cytochrome c" evidence="10">
    <location>
        <begin position="42"/>
        <end position="173"/>
    </location>
</feature>
<reference evidence="11 12" key="1">
    <citation type="submission" date="2013-10" db="EMBL/GenBank/DDBJ databases">
        <title>Whole Genome Shotgun Sequence of Pseudomonas taiwanensis SJ9.</title>
        <authorList>
            <person name="Hong S.-J."/>
            <person name="Shin J.-H."/>
        </authorList>
    </citation>
    <scope>NUCLEOTIDE SEQUENCE [LARGE SCALE GENOMIC DNA]</scope>
    <source>
        <strain evidence="11 12">SJ9</strain>
    </source>
</reference>
<feature type="binding site" description="axial binding residue" evidence="9">
    <location>
        <position position="211"/>
    </location>
    <ligand>
        <name>heme c</name>
        <dbReference type="ChEBI" id="CHEBI:61717"/>
        <label>2</label>
    </ligand>
    <ligandPart>
        <name>Fe</name>
        <dbReference type="ChEBI" id="CHEBI:18248"/>
    </ligandPart>
</feature>
<evidence type="ECO:0000256" key="7">
    <source>
        <dbReference type="ARBA" id="ARBA00023004"/>
    </source>
</evidence>
<dbReference type="GO" id="GO:0009055">
    <property type="term" value="F:electron transfer activity"/>
    <property type="evidence" value="ECO:0007669"/>
    <property type="project" value="InterPro"/>
</dbReference>